<proteinExistence type="predicted"/>
<dbReference type="Proteomes" id="UP000622533">
    <property type="component" value="Unassembled WGS sequence"/>
</dbReference>
<dbReference type="AlphaFoldDB" id="A0A8J6ZKP1"/>
<organism evidence="2 3">
    <name type="scientific">Desmonostoc muscorum LEGE 12446</name>
    <dbReference type="NCBI Taxonomy" id="1828758"/>
    <lineage>
        <taxon>Bacteria</taxon>
        <taxon>Bacillati</taxon>
        <taxon>Cyanobacteriota</taxon>
        <taxon>Cyanophyceae</taxon>
        <taxon>Nostocales</taxon>
        <taxon>Nostocaceae</taxon>
        <taxon>Desmonostoc</taxon>
    </lineage>
</organism>
<gene>
    <name evidence="2" type="ORF">IQ276_11135</name>
</gene>
<evidence type="ECO:0000313" key="2">
    <source>
        <dbReference type="EMBL" id="MBE9022959.1"/>
    </source>
</evidence>
<dbReference type="PANTHER" id="PTHR35006">
    <property type="entry name" value="GLYOXALASE FAMILY PROTEIN (AFU_ORTHOLOGUE AFUA_5G14830)"/>
    <property type="match status" value="1"/>
</dbReference>
<keyword evidence="3" id="KW-1185">Reference proteome</keyword>
<reference evidence="2" key="1">
    <citation type="submission" date="2020-10" db="EMBL/GenBank/DDBJ databases">
        <authorList>
            <person name="Castelo-Branco R."/>
            <person name="Eusebio N."/>
            <person name="Adriana R."/>
            <person name="Vieira A."/>
            <person name="Brugerolle De Fraissinette N."/>
            <person name="Rezende De Castro R."/>
            <person name="Schneider M.P."/>
            <person name="Vasconcelos V."/>
            <person name="Leao P.N."/>
        </authorList>
    </citation>
    <scope>NUCLEOTIDE SEQUENCE</scope>
    <source>
        <strain evidence="2">LEGE 12446</strain>
    </source>
</reference>
<dbReference type="Gene3D" id="3.10.180.10">
    <property type="entry name" value="2,3-Dihydroxybiphenyl 1,2-Dioxygenase, domain 1"/>
    <property type="match status" value="1"/>
</dbReference>
<dbReference type="PROSITE" id="PS51819">
    <property type="entry name" value="VOC"/>
    <property type="match status" value="1"/>
</dbReference>
<dbReference type="RefSeq" id="WP_193916230.1">
    <property type="nucleotide sequence ID" value="NZ_JADEXS020000001.1"/>
</dbReference>
<dbReference type="PANTHER" id="PTHR35006:SF2">
    <property type="entry name" value="GLYOXALASE FAMILY PROTEIN (AFU_ORTHOLOGUE AFUA_5G14830)"/>
    <property type="match status" value="1"/>
</dbReference>
<protein>
    <submittedName>
        <fullName evidence="2">VOC family protein</fullName>
    </submittedName>
</protein>
<dbReference type="CDD" id="cd07262">
    <property type="entry name" value="VOC_like"/>
    <property type="match status" value="1"/>
</dbReference>
<accession>A0A8J6ZKP1</accession>
<dbReference type="InterPro" id="IPR004360">
    <property type="entry name" value="Glyas_Fos-R_dOase_dom"/>
</dbReference>
<dbReference type="SUPFAM" id="SSF54593">
    <property type="entry name" value="Glyoxalase/Bleomycin resistance protein/Dihydroxybiphenyl dioxygenase"/>
    <property type="match status" value="1"/>
</dbReference>
<evidence type="ECO:0000313" key="3">
    <source>
        <dbReference type="Proteomes" id="UP000622533"/>
    </source>
</evidence>
<comment type="caution">
    <text evidence="2">The sequence shown here is derived from an EMBL/GenBank/DDBJ whole genome shotgun (WGS) entry which is preliminary data.</text>
</comment>
<evidence type="ECO:0000259" key="1">
    <source>
        <dbReference type="PROSITE" id="PS51819"/>
    </source>
</evidence>
<feature type="domain" description="VOC" evidence="1">
    <location>
        <begin position="1"/>
        <end position="122"/>
    </location>
</feature>
<dbReference type="EMBL" id="JADEXS010000119">
    <property type="protein sequence ID" value="MBE9022959.1"/>
    <property type="molecule type" value="Genomic_DNA"/>
</dbReference>
<name>A0A8J6ZKP1_DESMC</name>
<dbReference type="InterPro" id="IPR029068">
    <property type="entry name" value="Glyas_Bleomycin-R_OHBP_Dase"/>
</dbReference>
<dbReference type="Pfam" id="PF00903">
    <property type="entry name" value="Glyoxalase"/>
    <property type="match status" value="1"/>
</dbReference>
<dbReference type="InterPro" id="IPR037523">
    <property type="entry name" value="VOC_core"/>
</dbReference>
<sequence>MFDHISFGVSNLERSLAFYDAVLAPLGIKRIFNLTDIAGYGADNFPRFWLMSRQKFTHEVSRGFHLAFTANNRADIDAFYEQAIASGAKDDGKPGLRPNYHPHYYAAFVIDPDGYRIEAVCHEPA</sequence>